<accession>A0A4Y2ITT5</accession>
<name>A0A4Y2ITT5_ARAVE</name>
<dbReference type="Proteomes" id="UP000499080">
    <property type="component" value="Unassembled WGS sequence"/>
</dbReference>
<keyword evidence="7" id="KW-1185">Reference proteome</keyword>
<dbReference type="InterPro" id="IPR000436">
    <property type="entry name" value="Sushi_SCR_CCP_dom"/>
</dbReference>
<reference evidence="6 7" key="1">
    <citation type="journal article" date="2019" name="Sci. Rep.">
        <title>Orb-weaving spider Araneus ventricosus genome elucidates the spidroin gene catalogue.</title>
        <authorList>
            <person name="Kono N."/>
            <person name="Nakamura H."/>
            <person name="Ohtoshi R."/>
            <person name="Moran D.A.P."/>
            <person name="Shinohara A."/>
            <person name="Yoshida Y."/>
            <person name="Fujiwara M."/>
            <person name="Mori M."/>
            <person name="Tomita M."/>
            <person name="Arakawa K."/>
        </authorList>
    </citation>
    <scope>NUCLEOTIDE SEQUENCE [LARGE SCALE GENOMIC DNA]</scope>
</reference>
<dbReference type="PROSITE" id="PS50923">
    <property type="entry name" value="SUSHI"/>
    <property type="match status" value="2"/>
</dbReference>
<evidence type="ECO:0000256" key="3">
    <source>
        <dbReference type="PROSITE-ProRule" id="PRU00302"/>
    </source>
</evidence>
<keyword evidence="2 3" id="KW-1015">Disulfide bond</keyword>
<dbReference type="PANTHER" id="PTHR45656">
    <property type="entry name" value="PROTEIN CBR-CLEC-78"/>
    <property type="match status" value="1"/>
</dbReference>
<gene>
    <name evidence="6" type="ORF">AVEN_126205_1</name>
</gene>
<dbReference type="InterPro" id="IPR051277">
    <property type="entry name" value="SEZ6_CSMD_C4BPB_Regulators"/>
</dbReference>
<comment type="caution">
    <text evidence="6">The sequence shown here is derived from an EMBL/GenBank/DDBJ whole genome shotgun (WGS) entry which is preliminary data.</text>
</comment>
<sequence>MLTAAFLFEIILASIVIASTSASFSRCVSCPCGSGSQNYTHCIDESLLTDFPCERWSYCQTCKANTTFCITCPPDRFGPTCSENSHTRRKRQDDPVRLNLPRYPRQSGSCTFLERPESGSIRCSQTGNERQCTSRCLPGFHFEGEENVNEITLRCRGNAWTPRSFFPPCIYTPPVGEPQLCPVPEVDPNGEVQEFLLDSRKLTQGFEPGTELTIRCKEGYILQGWGTIRCSNNGLWSTPSPKCNVKPRSDSGTPYQTRCVNPGHISNGRVDVFPPFDDPSQPSVDDDDFEFPLGTHLKFTCEEGFSLVGEKDSMSCESNGYWSGSKPICAKNR</sequence>
<dbReference type="InterPro" id="IPR035976">
    <property type="entry name" value="Sushi/SCR/CCP_sf"/>
</dbReference>
<proteinExistence type="predicted"/>
<dbReference type="AlphaFoldDB" id="A0A4Y2ITT5"/>
<dbReference type="OrthoDB" id="6146111at2759"/>
<keyword evidence="1" id="KW-0677">Repeat</keyword>
<dbReference type="GO" id="GO:0090036">
    <property type="term" value="P:regulation of protein kinase C signaling"/>
    <property type="evidence" value="ECO:0007669"/>
    <property type="project" value="TreeGrafter"/>
</dbReference>
<evidence type="ECO:0000256" key="2">
    <source>
        <dbReference type="ARBA" id="ARBA00023157"/>
    </source>
</evidence>
<dbReference type="PANTHER" id="PTHR45656:SF2">
    <property type="entry name" value="SEIZURE 6-LIKE PROTEIN 2"/>
    <property type="match status" value="1"/>
</dbReference>
<dbReference type="GO" id="GO:0060074">
    <property type="term" value="P:synapse maturation"/>
    <property type="evidence" value="ECO:0007669"/>
    <property type="project" value="TreeGrafter"/>
</dbReference>
<evidence type="ECO:0000256" key="1">
    <source>
        <dbReference type="ARBA" id="ARBA00022737"/>
    </source>
</evidence>
<feature type="disulfide bond" evidence="3">
    <location>
        <begin position="216"/>
        <end position="243"/>
    </location>
</feature>
<evidence type="ECO:0000313" key="7">
    <source>
        <dbReference type="Proteomes" id="UP000499080"/>
    </source>
</evidence>
<dbReference type="SUPFAM" id="SSF57535">
    <property type="entry name" value="Complement control module/SCR domain"/>
    <property type="match status" value="2"/>
</dbReference>
<feature type="chain" id="PRO_5021244995" description="Sushi domain-containing protein" evidence="4">
    <location>
        <begin position="23"/>
        <end position="333"/>
    </location>
</feature>
<dbReference type="SMART" id="SM00032">
    <property type="entry name" value="CCP"/>
    <property type="match status" value="3"/>
</dbReference>
<evidence type="ECO:0000256" key="4">
    <source>
        <dbReference type="SAM" id="SignalP"/>
    </source>
</evidence>
<dbReference type="Pfam" id="PF00084">
    <property type="entry name" value="Sushi"/>
    <property type="match status" value="2"/>
</dbReference>
<dbReference type="GO" id="GO:0043025">
    <property type="term" value="C:neuronal cell body"/>
    <property type="evidence" value="ECO:0007669"/>
    <property type="project" value="TreeGrafter"/>
</dbReference>
<dbReference type="EMBL" id="BGPR01002922">
    <property type="protein sequence ID" value="GBM81080.1"/>
    <property type="molecule type" value="Genomic_DNA"/>
</dbReference>
<feature type="signal peptide" evidence="4">
    <location>
        <begin position="1"/>
        <end position="22"/>
    </location>
</feature>
<organism evidence="6 7">
    <name type="scientific">Araneus ventricosus</name>
    <name type="common">Orbweaver spider</name>
    <name type="synonym">Epeira ventricosa</name>
    <dbReference type="NCBI Taxonomy" id="182803"/>
    <lineage>
        <taxon>Eukaryota</taxon>
        <taxon>Metazoa</taxon>
        <taxon>Ecdysozoa</taxon>
        <taxon>Arthropoda</taxon>
        <taxon>Chelicerata</taxon>
        <taxon>Arachnida</taxon>
        <taxon>Araneae</taxon>
        <taxon>Araneomorphae</taxon>
        <taxon>Entelegynae</taxon>
        <taxon>Araneoidea</taxon>
        <taxon>Araneidae</taxon>
        <taxon>Araneus</taxon>
    </lineage>
</organism>
<keyword evidence="4" id="KW-0732">Signal</keyword>
<evidence type="ECO:0000259" key="5">
    <source>
        <dbReference type="PROSITE" id="PS50923"/>
    </source>
</evidence>
<keyword evidence="3" id="KW-0768">Sushi</keyword>
<dbReference type="Gene3D" id="2.10.70.10">
    <property type="entry name" value="Complement Module, domain 1"/>
    <property type="match status" value="2"/>
</dbReference>
<feature type="domain" description="Sushi" evidence="5">
    <location>
        <begin position="179"/>
        <end position="245"/>
    </location>
</feature>
<dbReference type="CDD" id="cd00033">
    <property type="entry name" value="CCP"/>
    <property type="match status" value="2"/>
</dbReference>
<comment type="caution">
    <text evidence="3">Lacks conserved residue(s) required for the propagation of feature annotation.</text>
</comment>
<feature type="domain" description="Sushi" evidence="5">
    <location>
        <begin position="257"/>
        <end position="331"/>
    </location>
</feature>
<evidence type="ECO:0000313" key="6">
    <source>
        <dbReference type="EMBL" id="GBM81080.1"/>
    </source>
</evidence>
<protein>
    <recommendedName>
        <fullName evidence="5">Sushi domain-containing protein</fullName>
    </recommendedName>
</protein>
<dbReference type="GO" id="GO:0005783">
    <property type="term" value="C:endoplasmic reticulum"/>
    <property type="evidence" value="ECO:0007669"/>
    <property type="project" value="TreeGrafter"/>
</dbReference>